<dbReference type="GO" id="GO:0016776">
    <property type="term" value="F:phosphotransferase activity, phosphate group as acceptor"/>
    <property type="evidence" value="ECO:0007669"/>
    <property type="project" value="TreeGrafter"/>
</dbReference>
<keyword evidence="6 8" id="KW-1133">Transmembrane helix</keyword>
<feature type="transmembrane region" description="Helical" evidence="8">
    <location>
        <begin position="150"/>
        <end position="173"/>
    </location>
</feature>
<dbReference type="Pfam" id="PF08019">
    <property type="entry name" value="EptA_B_N"/>
    <property type="match status" value="1"/>
</dbReference>
<dbReference type="InterPro" id="IPR017850">
    <property type="entry name" value="Alkaline_phosphatase_core_sf"/>
</dbReference>
<evidence type="ECO:0000256" key="4">
    <source>
        <dbReference type="ARBA" id="ARBA00022679"/>
    </source>
</evidence>
<feature type="transmembrane region" description="Helical" evidence="8">
    <location>
        <begin position="76"/>
        <end position="98"/>
    </location>
</feature>
<evidence type="ECO:0000313" key="11">
    <source>
        <dbReference type="EMBL" id="SFV55376.1"/>
    </source>
</evidence>
<feature type="transmembrane region" description="Helical" evidence="8">
    <location>
        <begin position="118"/>
        <end position="138"/>
    </location>
</feature>
<keyword evidence="5 8" id="KW-0812">Transmembrane</keyword>
<name>A0A1W1BPF5_9ZZZZ</name>
<dbReference type="PANTHER" id="PTHR30443:SF0">
    <property type="entry name" value="PHOSPHOETHANOLAMINE TRANSFERASE EPTA"/>
    <property type="match status" value="1"/>
</dbReference>
<evidence type="ECO:0000259" key="10">
    <source>
        <dbReference type="Pfam" id="PF08019"/>
    </source>
</evidence>
<dbReference type="GO" id="GO:0005886">
    <property type="term" value="C:plasma membrane"/>
    <property type="evidence" value="ECO:0007669"/>
    <property type="project" value="UniProtKB-SubCell"/>
</dbReference>
<dbReference type="InterPro" id="IPR000917">
    <property type="entry name" value="Sulfatase_N"/>
</dbReference>
<dbReference type="Gene3D" id="3.40.720.10">
    <property type="entry name" value="Alkaline Phosphatase, subunit A"/>
    <property type="match status" value="1"/>
</dbReference>
<evidence type="ECO:0000259" key="9">
    <source>
        <dbReference type="Pfam" id="PF00884"/>
    </source>
</evidence>
<keyword evidence="7 8" id="KW-0472">Membrane</keyword>
<feature type="domain" description="Sulfatase N-terminal" evidence="9">
    <location>
        <begin position="231"/>
        <end position="508"/>
    </location>
</feature>
<feature type="transmembrane region" description="Helical" evidence="8">
    <location>
        <begin position="46"/>
        <end position="69"/>
    </location>
</feature>
<dbReference type="InterPro" id="IPR058130">
    <property type="entry name" value="PEA_transf_C"/>
</dbReference>
<evidence type="ECO:0000256" key="5">
    <source>
        <dbReference type="ARBA" id="ARBA00022692"/>
    </source>
</evidence>
<keyword evidence="2" id="KW-1003">Cell membrane</keyword>
<evidence type="ECO:0000256" key="6">
    <source>
        <dbReference type="ARBA" id="ARBA00022989"/>
    </source>
</evidence>
<accession>A0A1W1BPF5</accession>
<dbReference type="AlphaFoldDB" id="A0A1W1BPF5"/>
<evidence type="ECO:0000256" key="8">
    <source>
        <dbReference type="SAM" id="Phobius"/>
    </source>
</evidence>
<protein>
    <submittedName>
        <fullName evidence="11">Probable integral membrane protein</fullName>
    </submittedName>
</protein>
<evidence type="ECO:0000256" key="7">
    <source>
        <dbReference type="ARBA" id="ARBA00023136"/>
    </source>
</evidence>
<keyword evidence="4" id="KW-0808">Transferase</keyword>
<dbReference type="EMBL" id="FPHJ01000014">
    <property type="protein sequence ID" value="SFV55376.1"/>
    <property type="molecule type" value="Genomic_DNA"/>
</dbReference>
<sequence length="523" mass="60592">MILKKEISKTITTSYLIIWSSFFLVSFYNFKFFKEALIAYPITDNYLFVISMFFLLWAFLVALLSIICFRWNSKFIISFLLLVASVVSYFMNNYATIIDANMVANSSETNLAESLDLFSFKLLLYFIFLGLIPTYLIWKVKLRKTTILKQFISNFLLLVGSLSVILLISFMFFKQYTHLSKNNNLVLYANPMQPIYGLGEYIYNKFNQSTEPFKTIGQDVKIIKKNNLRKLVIVVVGETGRADRFSLNGYQRLTNPLLKKERVISWTNMWSCGTDTAWSVPCMFSYLGREDYNHTEGKNMSNVLDILKLAGVSVLWKDNNSNSKGVANRVGYQDVRCSPECRDIHLLDNLQQFINKQTGDIVIVLHAFGSHGPAYYKRYDKQFEVFKPTCQTNELNKCSDKEINNVYDNTIVATDYFLSKVINLLKKNTNNFSTAMFYISDHGESLGENGLYLHGMPYFLAPDVQKRVASIMWFDKKMTIQHFAKINARRNNKISHDYIFHTLLGLFDAKTKIYNKNLDLISY</sequence>
<evidence type="ECO:0000256" key="3">
    <source>
        <dbReference type="ARBA" id="ARBA00022519"/>
    </source>
</evidence>
<proteinExistence type="predicted"/>
<dbReference type="Pfam" id="PF00884">
    <property type="entry name" value="Sulfatase"/>
    <property type="match status" value="1"/>
</dbReference>
<dbReference type="InterPro" id="IPR040423">
    <property type="entry name" value="PEA_transferase"/>
</dbReference>
<dbReference type="GO" id="GO:0009244">
    <property type="term" value="P:lipopolysaccharide core region biosynthetic process"/>
    <property type="evidence" value="ECO:0007669"/>
    <property type="project" value="TreeGrafter"/>
</dbReference>
<feature type="domain" description="Phosphoethanolamine transferase N-terminal" evidence="10">
    <location>
        <begin position="56"/>
        <end position="205"/>
    </location>
</feature>
<organism evidence="11">
    <name type="scientific">hydrothermal vent metagenome</name>
    <dbReference type="NCBI Taxonomy" id="652676"/>
    <lineage>
        <taxon>unclassified sequences</taxon>
        <taxon>metagenomes</taxon>
        <taxon>ecological metagenomes</taxon>
    </lineage>
</organism>
<reference evidence="11" key="1">
    <citation type="submission" date="2016-10" db="EMBL/GenBank/DDBJ databases">
        <authorList>
            <person name="de Groot N.N."/>
        </authorList>
    </citation>
    <scope>NUCLEOTIDE SEQUENCE</scope>
</reference>
<evidence type="ECO:0000256" key="2">
    <source>
        <dbReference type="ARBA" id="ARBA00022475"/>
    </source>
</evidence>
<evidence type="ECO:0000256" key="1">
    <source>
        <dbReference type="ARBA" id="ARBA00004429"/>
    </source>
</evidence>
<dbReference type="InterPro" id="IPR012549">
    <property type="entry name" value="EptA-like_N"/>
</dbReference>
<dbReference type="NCBIfam" id="NF028537">
    <property type="entry name" value="P_eth_NH2_trans"/>
    <property type="match status" value="1"/>
</dbReference>
<dbReference type="SUPFAM" id="SSF53649">
    <property type="entry name" value="Alkaline phosphatase-like"/>
    <property type="match status" value="1"/>
</dbReference>
<comment type="subcellular location">
    <subcellularLocation>
        <location evidence="1">Cell inner membrane</location>
        <topology evidence="1">Multi-pass membrane protein</topology>
    </subcellularLocation>
</comment>
<feature type="transmembrane region" description="Helical" evidence="8">
    <location>
        <begin position="12"/>
        <end position="30"/>
    </location>
</feature>
<keyword evidence="3" id="KW-0997">Cell inner membrane</keyword>
<gene>
    <name evidence="11" type="ORF">MNB_SUP05-5-357</name>
</gene>
<dbReference type="CDD" id="cd16017">
    <property type="entry name" value="LptA"/>
    <property type="match status" value="1"/>
</dbReference>
<dbReference type="PANTHER" id="PTHR30443">
    <property type="entry name" value="INNER MEMBRANE PROTEIN"/>
    <property type="match status" value="1"/>
</dbReference>